<dbReference type="EMBL" id="EQ973849">
    <property type="protein sequence ID" value="EEF42235.1"/>
    <property type="molecule type" value="Genomic_DNA"/>
</dbReference>
<dbReference type="PANTHER" id="PTHR45752">
    <property type="entry name" value="LEUCINE-RICH REPEAT-CONTAINING"/>
    <property type="match status" value="1"/>
</dbReference>
<dbReference type="Gene3D" id="3.80.10.10">
    <property type="entry name" value="Ribonuclease Inhibitor"/>
    <property type="match status" value="1"/>
</dbReference>
<reference evidence="2" key="1">
    <citation type="journal article" date="2010" name="Nat. Biotechnol.">
        <title>Draft genome sequence of the oilseed species Ricinus communis.</title>
        <authorList>
            <person name="Chan A.P."/>
            <person name="Crabtree J."/>
            <person name="Zhao Q."/>
            <person name="Lorenzi H."/>
            <person name="Orvis J."/>
            <person name="Puiu D."/>
            <person name="Melake-Berhan A."/>
            <person name="Jones K.M."/>
            <person name="Redman J."/>
            <person name="Chen G."/>
            <person name="Cahoon E.B."/>
            <person name="Gedil M."/>
            <person name="Stanke M."/>
            <person name="Haas B.J."/>
            <person name="Wortman J.R."/>
            <person name="Fraser-Liggett C.M."/>
            <person name="Ravel J."/>
            <person name="Rabinowicz P.D."/>
        </authorList>
    </citation>
    <scope>NUCLEOTIDE SEQUENCE [LARGE SCALE GENOMIC DNA]</scope>
    <source>
        <strain evidence="2">cv. Hale</strain>
    </source>
</reference>
<organism evidence="1 2">
    <name type="scientific">Ricinus communis</name>
    <name type="common">Castor bean</name>
    <dbReference type="NCBI Taxonomy" id="3988"/>
    <lineage>
        <taxon>Eukaryota</taxon>
        <taxon>Viridiplantae</taxon>
        <taxon>Streptophyta</taxon>
        <taxon>Embryophyta</taxon>
        <taxon>Tracheophyta</taxon>
        <taxon>Spermatophyta</taxon>
        <taxon>Magnoliopsida</taxon>
        <taxon>eudicotyledons</taxon>
        <taxon>Gunneridae</taxon>
        <taxon>Pentapetalae</taxon>
        <taxon>rosids</taxon>
        <taxon>fabids</taxon>
        <taxon>Malpighiales</taxon>
        <taxon>Euphorbiaceae</taxon>
        <taxon>Acalyphoideae</taxon>
        <taxon>Acalypheae</taxon>
        <taxon>Ricinus</taxon>
    </lineage>
</organism>
<dbReference type="Proteomes" id="UP000008311">
    <property type="component" value="Unassembled WGS sequence"/>
</dbReference>
<proteinExistence type="predicted"/>
<dbReference type="eggNOG" id="ENOG502QQJE">
    <property type="taxonomic scope" value="Eukaryota"/>
</dbReference>
<dbReference type="AlphaFoldDB" id="B9S2G1"/>
<gene>
    <name evidence="1" type="ORF">RCOM_0699250</name>
</gene>
<dbReference type="InterPro" id="IPR050715">
    <property type="entry name" value="LRR-SigEffector_domain"/>
</dbReference>
<protein>
    <recommendedName>
        <fullName evidence="3">Leucine-rich repeat-containing protein</fullName>
    </recommendedName>
</protein>
<evidence type="ECO:0000313" key="1">
    <source>
        <dbReference type="EMBL" id="EEF42235.1"/>
    </source>
</evidence>
<dbReference type="SUPFAM" id="SSF52058">
    <property type="entry name" value="L domain-like"/>
    <property type="match status" value="1"/>
</dbReference>
<dbReference type="InterPro" id="IPR032675">
    <property type="entry name" value="LRR_dom_sf"/>
</dbReference>
<name>B9S2G1_RICCO</name>
<accession>B9S2G1</accession>
<evidence type="ECO:0008006" key="3">
    <source>
        <dbReference type="Google" id="ProtNLM"/>
    </source>
</evidence>
<evidence type="ECO:0000313" key="2">
    <source>
        <dbReference type="Proteomes" id="UP000008311"/>
    </source>
</evidence>
<dbReference type="STRING" id="3988.B9S2G1"/>
<keyword evidence="2" id="KW-1185">Reference proteome</keyword>
<sequence length="379" mass="42181">MNECKELRKLPASIGNLNSLCSLLMENTAVTELPESFGMLSSLMILKMRKKPLKYFSAQEKLAVLPSSFINLSSLEELDARACRISGKISDDFEKLSLLETLKLGYNNFCSLPSSLKGLSLLKKLSLPHSEQLVSLPPFPSSLEELDSSNCISLESICDISNLENLGLLNLMNCEKVMDIPGLECLKSLKSLYMSGCKACSSAVKRRLSKDCLSNIYNTSIPGSKIPDWYSQQVISFSEGENRDITAVIVCAVISLNHEILDELPVVPAIQTRILKLNKPIVNFTLPLLGVPKTNEEQIHLCRFPRSHQLVSGWKTGYKLEVREHNPPISRGVELKKCGISPGYENDDDWVGDEESLDETQQSASEKLAKFFNSMEEDL</sequence>
<dbReference type="PANTHER" id="PTHR45752:SF187">
    <property type="entry name" value="LEUCINE-RICH REPEAT AND IQ DOMAIN-CONTAINING PROTEIN 4"/>
    <property type="match status" value="1"/>
</dbReference>
<dbReference type="InParanoid" id="B9S2G1"/>